<dbReference type="InterPro" id="IPR041698">
    <property type="entry name" value="Methyltransf_25"/>
</dbReference>
<dbReference type="CDD" id="cd02440">
    <property type="entry name" value="AdoMet_MTases"/>
    <property type="match status" value="1"/>
</dbReference>
<dbReference type="OrthoDB" id="213472at2"/>
<name>A0A059GCF3_9PROT</name>
<comment type="caution">
    <text evidence="2">The sequence shown here is derived from an EMBL/GenBank/DDBJ whole genome shotgun (WGS) entry which is preliminary data.</text>
</comment>
<dbReference type="Gene3D" id="3.40.50.150">
    <property type="entry name" value="Vaccinia Virus protein VP39"/>
    <property type="match status" value="1"/>
</dbReference>
<dbReference type="eggNOG" id="COG2226">
    <property type="taxonomic scope" value="Bacteria"/>
</dbReference>
<dbReference type="PATRIC" id="fig|1280953.3.peg.255"/>
<proteinExistence type="predicted"/>
<feature type="domain" description="Methyltransferase" evidence="1">
    <location>
        <begin position="49"/>
        <end position="146"/>
    </location>
</feature>
<evidence type="ECO:0000313" key="3">
    <source>
        <dbReference type="Proteomes" id="UP000024942"/>
    </source>
</evidence>
<keyword evidence="3" id="KW-1185">Reference proteome</keyword>
<dbReference type="Proteomes" id="UP000024942">
    <property type="component" value="Unassembled WGS sequence"/>
</dbReference>
<sequence length="232" mass="24963">MSQLDPTLMFDKAHAEKYDTKFARAEPFRDVIHLVTDLAFASLPDDANILVVGAGTGSEIIALAARHPGWHFTAVDPAGAMLDVFRKKAEAAGILDRCTIHVGYIESLGGAPLHDAATSLLVSHFLQTDASRGAFFAEIAARLKPGALLVNADLAADMTDKASGRLYATWEQMLRETGADAEGLDNYRAGFGRDFAVHTPAAVEALIAQNGFERPSPLVQTLLMRTWLTAKT</sequence>
<dbReference type="STRING" id="1280953.HOC_01270"/>
<dbReference type="RefSeq" id="WP_035534983.1">
    <property type="nucleotide sequence ID" value="NZ_ARYL01000001.1"/>
</dbReference>
<dbReference type="Pfam" id="PF13649">
    <property type="entry name" value="Methyltransf_25"/>
    <property type="match status" value="1"/>
</dbReference>
<reference evidence="2 3" key="1">
    <citation type="journal article" date="2014" name="Antonie Van Leeuwenhoek">
        <title>Hyphomonas beringensis sp. nov. and Hyphomonas chukchiensis sp. nov., isolated from surface seawater of the Bering Sea and Chukchi Sea.</title>
        <authorList>
            <person name="Li C."/>
            <person name="Lai Q."/>
            <person name="Li G."/>
            <person name="Dong C."/>
            <person name="Wang J."/>
            <person name="Liao Y."/>
            <person name="Shao Z."/>
        </authorList>
    </citation>
    <scope>NUCLEOTIDE SEQUENCE [LARGE SCALE GENOMIC DNA]</scope>
    <source>
        <strain evidence="2 3">SCH89</strain>
    </source>
</reference>
<dbReference type="EMBL" id="ARYL01000001">
    <property type="protein sequence ID" value="KDA04471.1"/>
    <property type="molecule type" value="Genomic_DNA"/>
</dbReference>
<organism evidence="2 3">
    <name type="scientific">Hyphomonas oceanitis SCH89</name>
    <dbReference type="NCBI Taxonomy" id="1280953"/>
    <lineage>
        <taxon>Bacteria</taxon>
        <taxon>Pseudomonadati</taxon>
        <taxon>Pseudomonadota</taxon>
        <taxon>Alphaproteobacteria</taxon>
        <taxon>Hyphomonadales</taxon>
        <taxon>Hyphomonadaceae</taxon>
        <taxon>Hyphomonas</taxon>
    </lineage>
</organism>
<dbReference type="SUPFAM" id="SSF53335">
    <property type="entry name" value="S-adenosyl-L-methionine-dependent methyltransferases"/>
    <property type="match status" value="1"/>
</dbReference>
<evidence type="ECO:0000313" key="2">
    <source>
        <dbReference type="EMBL" id="KDA04471.1"/>
    </source>
</evidence>
<accession>A0A059GCF3</accession>
<protein>
    <recommendedName>
        <fullName evidence="1">Methyltransferase domain-containing protein</fullName>
    </recommendedName>
</protein>
<dbReference type="AlphaFoldDB" id="A0A059GCF3"/>
<gene>
    <name evidence="2" type="ORF">HOC_01270</name>
</gene>
<dbReference type="InterPro" id="IPR029063">
    <property type="entry name" value="SAM-dependent_MTases_sf"/>
</dbReference>
<evidence type="ECO:0000259" key="1">
    <source>
        <dbReference type="Pfam" id="PF13649"/>
    </source>
</evidence>